<dbReference type="Proteomes" id="UP001246372">
    <property type="component" value="Unassembled WGS sequence"/>
</dbReference>
<keyword evidence="4" id="KW-1185">Reference proteome</keyword>
<sequence>MSPRHGLAAVLIAALLSACAANQPPAAAPQAAGAAASAPSAPSAGHAATAGPAVKRDAGSRIGEAATSPLSDLNLVGEKLPELLQEARRHPYAPPSDGSCAGLQLSIQVLDDLLGPDLDSPEVQGERDLLERGGDALGDAAISGLRGAAEGILPFRGWLRRLSGADKRDREIASALRAGWVRRGYLRGLAAAQRCP</sequence>
<dbReference type="EMBL" id="JAVXZY010000001">
    <property type="protein sequence ID" value="MDT8997906.1"/>
    <property type="molecule type" value="Genomic_DNA"/>
</dbReference>
<feature type="signal peptide" evidence="2">
    <location>
        <begin position="1"/>
        <end position="20"/>
    </location>
</feature>
<keyword evidence="2" id="KW-0732">Signal</keyword>
<comment type="caution">
    <text evidence="3">The sequence shown here is derived from an EMBL/GenBank/DDBJ whole genome shotgun (WGS) entry which is preliminary data.</text>
</comment>
<evidence type="ECO:0000256" key="2">
    <source>
        <dbReference type="SAM" id="SignalP"/>
    </source>
</evidence>
<feature type="chain" id="PRO_5047061554" evidence="2">
    <location>
        <begin position="21"/>
        <end position="196"/>
    </location>
</feature>
<gene>
    <name evidence="3" type="ORF">RQP53_01300</name>
</gene>
<feature type="region of interest" description="Disordered" evidence="1">
    <location>
        <begin position="26"/>
        <end position="59"/>
    </location>
</feature>
<evidence type="ECO:0000256" key="1">
    <source>
        <dbReference type="SAM" id="MobiDB-lite"/>
    </source>
</evidence>
<proteinExistence type="predicted"/>
<dbReference type="PROSITE" id="PS51257">
    <property type="entry name" value="PROKAR_LIPOPROTEIN"/>
    <property type="match status" value="1"/>
</dbReference>
<dbReference type="RefSeq" id="WP_315648164.1">
    <property type="nucleotide sequence ID" value="NZ_JAVXZY010000001.1"/>
</dbReference>
<evidence type="ECO:0000313" key="4">
    <source>
        <dbReference type="Proteomes" id="UP001246372"/>
    </source>
</evidence>
<evidence type="ECO:0000313" key="3">
    <source>
        <dbReference type="EMBL" id="MDT8997906.1"/>
    </source>
</evidence>
<name>A0ABU3P5P7_9BURK</name>
<feature type="compositionally biased region" description="Low complexity" evidence="1">
    <location>
        <begin position="26"/>
        <end position="53"/>
    </location>
</feature>
<organism evidence="3 4">
    <name type="scientific">Roseateles aquae</name>
    <dbReference type="NCBI Taxonomy" id="3077235"/>
    <lineage>
        <taxon>Bacteria</taxon>
        <taxon>Pseudomonadati</taxon>
        <taxon>Pseudomonadota</taxon>
        <taxon>Betaproteobacteria</taxon>
        <taxon>Burkholderiales</taxon>
        <taxon>Sphaerotilaceae</taxon>
        <taxon>Roseateles</taxon>
    </lineage>
</organism>
<protein>
    <submittedName>
        <fullName evidence="3">Uncharacterized protein</fullName>
    </submittedName>
</protein>
<accession>A0ABU3P5P7</accession>
<reference evidence="3" key="1">
    <citation type="submission" date="2023-09" db="EMBL/GenBank/DDBJ databases">
        <title>Paucibacter sp. APW11 Genome sequencing and assembly.</title>
        <authorList>
            <person name="Kim I."/>
        </authorList>
    </citation>
    <scope>NUCLEOTIDE SEQUENCE</scope>
    <source>
        <strain evidence="3">APW11</strain>
    </source>
</reference>